<dbReference type="NCBIfam" id="TIGR00254">
    <property type="entry name" value="GGDEF"/>
    <property type="match status" value="1"/>
</dbReference>
<protein>
    <recommendedName>
        <fullName evidence="1">GGDEF domain-containing protein</fullName>
    </recommendedName>
</protein>
<dbReference type="PANTHER" id="PTHR44757:SF2">
    <property type="entry name" value="BIOFILM ARCHITECTURE MAINTENANCE PROTEIN MBAA"/>
    <property type="match status" value="1"/>
</dbReference>
<dbReference type="Pfam" id="PF00990">
    <property type="entry name" value="GGDEF"/>
    <property type="match status" value="1"/>
</dbReference>
<dbReference type="STRING" id="512565.AMIS_27930"/>
<dbReference type="Gene3D" id="3.30.70.270">
    <property type="match status" value="1"/>
</dbReference>
<dbReference type="PROSITE" id="PS50887">
    <property type="entry name" value="GGDEF"/>
    <property type="match status" value="1"/>
</dbReference>
<proteinExistence type="predicted"/>
<dbReference type="eggNOG" id="COG2199">
    <property type="taxonomic scope" value="Bacteria"/>
</dbReference>
<name>I0H4S6_ACTM4</name>
<dbReference type="InterPro" id="IPR029787">
    <property type="entry name" value="Nucleotide_cyclase"/>
</dbReference>
<sequence>MLAVTGWQTATWIVVAGSAVSSALVVVRQLTAFADNARLLRIVDAKVAEVNRLAAEMEHRAFHDALTGLANRAMFQRRLDEHTDARVVLLIDLDGFKPINDTYGHAAGDAVLAAVALRLREFTGPGDVAARLGGDEFGMLWTQPLTGDEARARAADLAAAIGLPMMVLGQEVRVGASIGVAIGDAGCSGDALLHEADLAMYAQKAAKAPRPSAPRQVARSHH</sequence>
<dbReference type="CDD" id="cd01949">
    <property type="entry name" value="GGDEF"/>
    <property type="match status" value="1"/>
</dbReference>
<dbReference type="InterPro" id="IPR043128">
    <property type="entry name" value="Rev_trsase/Diguanyl_cyclase"/>
</dbReference>
<dbReference type="AlphaFoldDB" id="I0H4S6"/>
<dbReference type="EMBL" id="AP012319">
    <property type="protein sequence ID" value="BAL88013.1"/>
    <property type="molecule type" value="Genomic_DNA"/>
</dbReference>
<keyword evidence="3" id="KW-1185">Reference proteome</keyword>
<dbReference type="SUPFAM" id="SSF55073">
    <property type="entry name" value="Nucleotide cyclase"/>
    <property type="match status" value="1"/>
</dbReference>
<dbReference type="PANTHER" id="PTHR44757">
    <property type="entry name" value="DIGUANYLATE CYCLASE DGCP"/>
    <property type="match status" value="1"/>
</dbReference>
<dbReference type="KEGG" id="ams:AMIS_27930"/>
<dbReference type="InterPro" id="IPR000160">
    <property type="entry name" value="GGDEF_dom"/>
</dbReference>
<evidence type="ECO:0000259" key="1">
    <source>
        <dbReference type="PROSITE" id="PS50887"/>
    </source>
</evidence>
<evidence type="ECO:0000313" key="2">
    <source>
        <dbReference type="EMBL" id="BAL88013.1"/>
    </source>
</evidence>
<dbReference type="HOGENOM" id="CLU_000445_11_16_11"/>
<accession>I0H4S6</accession>
<dbReference type="Proteomes" id="UP000007882">
    <property type="component" value="Chromosome"/>
</dbReference>
<gene>
    <name evidence="2" type="ordered locus">AMIS_27930</name>
</gene>
<reference evidence="2 3" key="1">
    <citation type="submission" date="2012-02" db="EMBL/GenBank/DDBJ databases">
        <title>Complete genome sequence of Actinoplanes missouriensis 431 (= NBRC 102363).</title>
        <authorList>
            <person name="Ohnishi Y."/>
            <person name="Ishikawa J."/>
            <person name="Sekine M."/>
            <person name="Hosoyama A."/>
            <person name="Harada T."/>
            <person name="Narita H."/>
            <person name="Hata T."/>
            <person name="Konno Y."/>
            <person name="Tutikane K."/>
            <person name="Fujita N."/>
            <person name="Horinouchi S."/>
            <person name="Hayakawa M."/>
        </authorList>
    </citation>
    <scope>NUCLEOTIDE SEQUENCE [LARGE SCALE GENOMIC DNA]</scope>
    <source>
        <strain evidence="3">ATCC 14538 / DSM 43046 / CBS 188.64 / JCM 3121 / NBRC 102363 / NCIMB 12654 / NRRL B-3342 / UNCC 431</strain>
    </source>
</reference>
<organism evidence="2 3">
    <name type="scientific">Actinoplanes missouriensis (strain ATCC 14538 / DSM 43046 / CBS 188.64 / JCM 3121 / NBRC 102363 / NCIMB 12654 / NRRL B-3342 / UNCC 431)</name>
    <dbReference type="NCBI Taxonomy" id="512565"/>
    <lineage>
        <taxon>Bacteria</taxon>
        <taxon>Bacillati</taxon>
        <taxon>Actinomycetota</taxon>
        <taxon>Actinomycetes</taxon>
        <taxon>Micromonosporales</taxon>
        <taxon>Micromonosporaceae</taxon>
        <taxon>Actinoplanes</taxon>
    </lineage>
</organism>
<dbReference type="SMART" id="SM00267">
    <property type="entry name" value="GGDEF"/>
    <property type="match status" value="1"/>
</dbReference>
<feature type="domain" description="GGDEF" evidence="1">
    <location>
        <begin position="84"/>
        <end position="216"/>
    </location>
</feature>
<dbReference type="PATRIC" id="fig|512565.3.peg.2798"/>
<dbReference type="InterPro" id="IPR052155">
    <property type="entry name" value="Biofilm_reg_signaling"/>
</dbReference>
<evidence type="ECO:0000313" key="3">
    <source>
        <dbReference type="Proteomes" id="UP000007882"/>
    </source>
</evidence>